<evidence type="ECO:0000313" key="1">
    <source>
        <dbReference type="EMBL" id="KAF9649937.1"/>
    </source>
</evidence>
<organism evidence="1 2">
    <name type="scientific">Thelephora ganbajun</name>
    <name type="common">Ganba fungus</name>
    <dbReference type="NCBI Taxonomy" id="370292"/>
    <lineage>
        <taxon>Eukaryota</taxon>
        <taxon>Fungi</taxon>
        <taxon>Dikarya</taxon>
        <taxon>Basidiomycota</taxon>
        <taxon>Agaricomycotina</taxon>
        <taxon>Agaricomycetes</taxon>
        <taxon>Thelephorales</taxon>
        <taxon>Thelephoraceae</taxon>
        <taxon>Thelephora</taxon>
    </lineage>
</organism>
<reference evidence="1" key="2">
    <citation type="journal article" date="2020" name="Nat. Commun.">
        <title>Large-scale genome sequencing of mycorrhizal fungi provides insights into the early evolution of symbiotic traits.</title>
        <authorList>
            <person name="Miyauchi S."/>
            <person name="Kiss E."/>
            <person name="Kuo A."/>
            <person name="Drula E."/>
            <person name="Kohler A."/>
            <person name="Sanchez-Garcia M."/>
            <person name="Morin E."/>
            <person name="Andreopoulos B."/>
            <person name="Barry K.W."/>
            <person name="Bonito G."/>
            <person name="Buee M."/>
            <person name="Carver A."/>
            <person name="Chen C."/>
            <person name="Cichocki N."/>
            <person name="Clum A."/>
            <person name="Culley D."/>
            <person name="Crous P.W."/>
            <person name="Fauchery L."/>
            <person name="Girlanda M."/>
            <person name="Hayes R.D."/>
            <person name="Keri Z."/>
            <person name="LaButti K."/>
            <person name="Lipzen A."/>
            <person name="Lombard V."/>
            <person name="Magnuson J."/>
            <person name="Maillard F."/>
            <person name="Murat C."/>
            <person name="Nolan M."/>
            <person name="Ohm R.A."/>
            <person name="Pangilinan J."/>
            <person name="Pereira M.F."/>
            <person name="Perotto S."/>
            <person name="Peter M."/>
            <person name="Pfister S."/>
            <person name="Riley R."/>
            <person name="Sitrit Y."/>
            <person name="Stielow J.B."/>
            <person name="Szollosi G."/>
            <person name="Zifcakova L."/>
            <person name="Stursova M."/>
            <person name="Spatafora J.W."/>
            <person name="Tedersoo L."/>
            <person name="Vaario L.M."/>
            <person name="Yamada A."/>
            <person name="Yan M."/>
            <person name="Wang P."/>
            <person name="Xu J."/>
            <person name="Bruns T."/>
            <person name="Baldrian P."/>
            <person name="Vilgalys R."/>
            <person name="Dunand C."/>
            <person name="Henrissat B."/>
            <person name="Grigoriev I.V."/>
            <person name="Hibbett D."/>
            <person name="Nagy L.G."/>
            <person name="Martin F.M."/>
        </authorList>
    </citation>
    <scope>NUCLEOTIDE SEQUENCE</scope>
    <source>
        <strain evidence="1">P2</strain>
    </source>
</reference>
<sequence length="441" mass="49241">MSPHGVLPPQLVNQVIDELGKAYHCDRVQCPHCATLRACTLVSKKWSARSRAHIFKKVKIHEDKDQPTITPPASILPYVKELEVYYGCWPIQAASIPDCLKAFVAAPIECLRITGGVLGDKRACIQECIDAHSATLQVVEFQYCLISAYNFSDIVLGRHRLRSLRLAGCKCKELPPPGHSLTTDKIDPVMCSKPLELDLSISGGDPEEGPVSIETMVARLPYRFSRLDVDHVTAGDGATKATNALIKANADVLSSLCVHIYAEDMEVDVRPEHLFSLEDCSNLSELTLDMERSESHAIQDSFFILSTLNPVRSDHLAKIALEARYVYRWFNEGSRVEDEDEDEDGGVSNKKVWEGLDTVLSRLAKASISAREKRLTFTFVVMEWSGSKEFVSTVRKCLPKLLPRFNELGLLHVHYGQGSWCRAVDDSCLGHDKPDCLREDF</sequence>
<reference evidence="1" key="1">
    <citation type="submission" date="2019-10" db="EMBL/GenBank/DDBJ databases">
        <authorList>
            <consortium name="DOE Joint Genome Institute"/>
            <person name="Kuo A."/>
            <person name="Miyauchi S."/>
            <person name="Kiss E."/>
            <person name="Drula E."/>
            <person name="Kohler A."/>
            <person name="Sanchez-Garcia M."/>
            <person name="Andreopoulos B."/>
            <person name="Barry K.W."/>
            <person name="Bonito G."/>
            <person name="Buee M."/>
            <person name="Carver A."/>
            <person name="Chen C."/>
            <person name="Cichocki N."/>
            <person name="Clum A."/>
            <person name="Culley D."/>
            <person name="Crous P.W."/>
            <person name="Fauchery L."/>
            <person name="Girlanda M."/>
            <person name="Hayes R."/>
            <person name="Keri Z."/>
            <person name="Labutti K."/>
            <person name="Lipzen A."/>
            <person name="Lombard V."/>
            <person name="Magnuson J."/>
            <person name="Maillard F."/>
            <person name="Morin E."/>
            <person name="Murat C."/>
            <person name="Nolan M."/>
            <person name="Ohm R."/>
            <person name="Pangilinan J."/>
            <person name="Pereira M."/>
            <person name="Perotto S."/>
            <person name="Peter M."/>
            <person name="Riley R."/>
            <person name="Sitrit Y."/>
            <person name="Stielow B."/>
            <person name="Szollosi G."/>
            <person name="Zifcakova L."/>
            <person name="Stursova M."/>
            <person name="Spatafora J.W."/>
            <person name="Tedersoo L."/>
            <person name="Vaario L.-M."/>
            <person name="Yamada A."/>
            <person name="Yan M."/>
            <person name="Wang P."/>
            <person name="Xu J."/>
            <person name="Bruns T."/>
            <person name="Baldrian P."/>
            <person name="Vilgalys R."/>
            <person name="Henrissat B."/>
            <person name="Grigoriev I.V."/>
            <person name="Hibbett D."/>
            <person name="Nagy L.G."/>
            <person name="Martin F.M."/>
        </authorList>
    </citation>
    <scope>NUCLEOTIDE SEQUENCE</scope>
    <source>
        <strain evidence="1">P2</strain>
    </source>
</reference>
<evidence type="ECO:0000313" key="2">
    <source>
        <dbReference type="Proteomes" id="UP000886501"/>
    </source>
</evidence>
<dbReference type="EMBL" id="MU117991">
    <property type="protein sequence ID" value="KAF9649937.1"/>
    <property type="molecule type" value="Genomic_DNA"/>
</dbReference>
<proteinExistence type="predicted"/>
<keyword evidence="2" id="KW-1185">Reference proteome</keyword>
<gene>
    <name evidence="1" type="ORF">BDM02DRAFT_1702847</name>
</gene>
<dbReference type="Proteomes" id="UP000886501">
    <property type="component" value="Unassembled WGS sequence"/>
</dbReference>
<name>A0ACB6ZK10_THEGA</name>
<comment type="caution">
    <text evidence="1">The sequence shown here is derived from an EMBL/GenBank/DDBJ whole genome shotgun (WGS) entry which is preliminary data.</text>
</comment>
<protein>
    <submittedName>
        <fullName evidence="1">Uncharacterized protein</fullName>
    </submittedName>
</protein>
<accession>A0ACB6ZK10</accession>